<name>E3FT35_STIAD</name>
<evidence type="ECO:0000313" key="3">
    <source>
        <dbReference type="Proteomes" id="UP000001351"/>
    </source>
</evidence>
<feature type="compositionally biased region" description="Polar residues" evidence="1">
    <location>
        <begin position="78"/>
        <end position="90"/>
    </location>
</feature>
<gene>
    <name evidence="2" type="ordered locus">STAUR_8090</name>
</gene>
<organism evidence="2 3">
    <name type="scientific">Stigmatella aurantiaca (strain DW4/3-1)</name>
    <dbReference type="NCBI Taxonomy" id="378806"/>
    <lineage>
        <taxon>Bacteria</taxon>
        <taxon>Pseudomonadati</taxon>
        <taxon>Myxococcota</taxon>
        <taxon>Myxococcia</taxon>
        <taxon>Myxococcales</taxon>
        <taxon>Cystobacterineae</taxon>
        <taxon>Archangiaceae</taxon>
        <taxon>Stigmatella</taxon>
    </lineage>
</organism>
<feature type="region of interest" description="Disordered" evidence="1">
    <location>
        <begin position="71"/>
        <end position="90"/>
    </location>
</feature>
<reference evidence="2 3" key="1">
    <citation type="journal article" date="2011" name="Mol. Biol. Evol.">
        <title>Comparative genomic analysis of fruiting body formation in Myxococcales.</title>
        <authorList>
            <person name="Huntley S."/>
            <person name="Hamann N."/>
            <person name="Wegener-Feldbrugge S."/>
            <person name="Treuner-Lange A."/>
            <person name="Kube M."/>
            <person name="Reinhardt R."/>
            <person name="Klages S."/>
            <person name="Muller R."/>
            <person name="Ronning C.M."/>
            <person name="Nierman W.C."/>
            <person name="Sogaard-Andersen L."/>
        </authorList>
    </citation>
    <scope>NUCLEOTIDE SEQUENCE [LARGE SCALE GENOMIC DNA]</scope>
    <source>
        <strain evidence="2 3">DW4/3-1</strain>
    </source>
</reference>
<keyword evidence="2" id="KW-0808">Transferase</keyword>
<dbReference type="KEGG" id="sur:STAUR_8090"/>
<sequence length="90" mass="9403">MGATKVPPGGEGVALDLPQRPLPGQLKPDASGRCPGRSHTSLNGGCWRALEGGEEKCAEDEYVHKGKCYAPVFPRGRQPTSESSLDAGSP</sequence>
<accession>E3FT35</accession>
<proteinExistence type="predicted"/>
<feature type="region of interest" description="Disordered" evidence="1">
    <location>
        <begin position="1"/>
        <end position="40"/>
    </location>
</feature>
<dbReference type="Proteomes" id="UP000001351">
    <property type="component" value="Chromosome"/>
</dbReference>
<dbReference type="HOGENOM" id="CLU_2439354_0_0_7"/>
<evidence type="ECO:0000313" key="2">
    <source>
        <dbReference type="EMBL" id="ADO75845.1"/>
    </source>
</evidence>
<dbReference type="AlphaFoldDB" id="E3FT35"/>
<evidence type="ECO:0000256" key="1">
    <source>
        <dbReference type="SAM" id="MobiDB-lite"/>
    </source>
</evidence>
<dbReference type="GO" id="GO:0016301">
    <property type="term" value="F:kinase activity"/>
    <property type="evidence" value="ECO:0007669"/>
    <property type="project" value="UniProtKB-KW"/>
</dbReference>
<dbReference type="EMBL" id="CP002271">
    <property type="protein sequence ID" value="ADO75845.1"/>
    <property type="molecule type" value="Genomic_DNA"/>
</dbReference>
<dbReference type="eggNOG" id="COG0515">
    <property type="taxonomic scope" value="Bacteria"/>
</dbReference>
<keyword evidence="3" id="KW-1185">Reference proteome</keyword>
<keyword evidence="2" id="KW-0418">Kinase</keyword>
<protein>
    <submittedName>
        <fullName evidence="2">Protein kinase</fullName>
    </submittedName>
</protein>